<keyword evidence="1" id="KW-0812">Transmembrane</keyword>
<dbReference type="RefSeq" id="WP_377577742.1">
    <property type="nucleotide sequence ID" value="NZ_JBHTKA010000001.1"/>
</dbReference>
<organism evidence="2 3">
    <name type="scientific">Ohtaekwangia kribbensis</name>
    <dbReference type="NCBI Taxonomy" id="688913"/>
    <lineage>
        <taxon>Bacteria</taxon>
        <taxon>Pseudomonadati</taxon>
        <taxon>Bacteroidota</taxon>
        <taxon>Cytophagia</taxon>
        <taxon>Cytophagales</taxon>
        <taxon>Fulvivirgaceae</taxon>
        <taxon>Ohtaekwangia</taxon>
    </lineage>
</organism>
<comment type="caution">
    <text evidence="2">The sequence shown here is derived from an EMBL/GenBank/DDBJ whole genome shotgun (WGS) entry which is preliminary data.</text>
</comment>
<sequence length="116" mass="12993">MKSEMEKMKPIVGLFLEGLMLVFIFVYSHNTLTADAQDTHDSPLKNRFSFHEVVIRSGWSSESLSKVVPHLPTILSNIFPPVSRDKASTSIAMCDALSVNSFERNTFYIIASDNVP</sequence>
<feature type="transmembrane region" description="Helical" evidence="1">
    <location>
        <begin position="12"/>
        <end position="29"/>
    </location>
</feature>
<evidence type="ECO:0000256" key="1">
    <source>
        <dbReference type="SAM" id="Phobius"/>
    </source>
</evidence>
<name>A0ABW3K2F0_9BACT</name>
<gene>
    <name evidence="2" type="ORF">ACFQ21_08720</name>
</gene>
<evidence type="ECO:0000313" key="2">
    <source>
        <dbReference type="EMBL" id="MFD0999388.1"/>
    </source>
</evidence>
<proteinExistence type="predicted"/>
<dbReference type="Proteomes" id="UP001597112">
    <property type="component" value="Unassembled WGS sequence"/>
</dbReference>
<keyword evidence="1" id="KW-0472">Membrane</keyword>
<keyword evidence="1" id="KW-1133">Transmembrane helix</keyword>
<accession>A0ABW3K2F0</accession>
<protein>
    <submittedName>
        <fullName evidence="2">Uncharacterized protein</fullName>
    </submittedName>
</protein>
<dbReference type="EMBL" id="JBHTKA010000001">
    <property type="protein sequence ID" value="MFD0999388.1"/>
    <property type="molecule type" value="Genomic_DNA"/>
</dbReference>
<reference evidence="3" key="1">
    <citation type="journal article" date="2019" name="Int. J. Syst. Evol. Microbiol.">
        <title>The Global Catalogue of Microorganisms (GCM) 10K type strain sequencing project: providing services to taxonomists for standard genome sequencing and annotation.</title>
        <authorList>
            <consortium name="The Broad Institute Genomics Platform"/>
            <consortium name="The Broad Institute Genome Sequencing Center for Infectious Disease"/>
            <person name="Wu L."/>
            <person name="Ma J."/>
        </authorList>
    </citation>
    <scope>NUCLEOTIDE SEQUENCE [LARGE SCALE GENOMIC DNA]</scope>
    <source>
        <strain evidence="3">CCUG 58938</strain>
    </source>
</reference>
<evidence type="ECO:0000313" key="3">
    <source>
        <dbReference type="Proteomes" id="UP001597112"/>
    </source>
</evidence>
<keyword evidence="3" id="KW-1185">Reference proteome</keyword>